<gene>
    <name evidence="17" type="primary">ND6</name>
</gene>
<evidence type="ECO:0000256" key="7">
    <source>
        <dbReference type="ARBA" id="ARBA00022692"/>
    </source>
</evidence>
<evidence type="ECO:0000256" key="14">
    <source>
        <dbReference type="ARBA" id="ARBA00031019"/>
    </source>
</evidence>
<comment type="catalytic activity">
    <reaction evidence="15">
        <text>a ubiquinone + NADH + 5 H(+)(in) = a ubiquinol + NAD(+) + 4 H(+)(out)</text>
        <dbReference type="Rhea" id="RHEA:29091"/>
        <dbReference type="Rhea" id="RHEA-COMP:9565"/>
        <dbReference type="Rhea" id="RHEA-COMP:9566"/>
        <dbReference type="ChEBI" id="CHEBI:15378"/>
        <dbReference type="ChEBI" id="CHEBI:16389"/>
        <dbReference type="ChEBI" id="CHEBI:17976"/>
        <dbReference type="ChEBI" id="CHEBI:57540"/>
        <dbReference type="ChEBI" id="CHEBI:57945"/>
        <dbReference type="EC" id="7.1.1.2"/>
    </reaction>
</comment>
<keyword evidence="7 16" id="KW-0812">Transmembrane</keyword>
<evidence type="ECO:0000256" key="2">
    <source>
        <dbReference type="ARBA" id="ARBA00005698"/>
    </source>
</evidence>
<evidence type="ECO:0000256" key="3">
    <source>
        <dbReference type="ARBA" id="ARBA00012944"/>
    </source>
</evidence>
<evidence type="ECO:0000256" key="9">
    <source>
        <dbReference type="ARBA" id="ARBA00022982"/>
    </source>
</evidence>
<comment type="similarity">
    <text evidence="2">Belongs to the complex I subunit 6 family.</text>
</comment>
<dbReference type="PANTHER" id="PTHR11435">
    <property type="entry name" value="NADH UBIQUINONE OXIDOREDUCTASE SUBUNIT ND6"/>
    <property type="match status" value="1"/>
</dbReference>
<feature type="transmembrane region" description="Helical" evidence="16">
    <location>
        <begin position="12"/>
        <end position="42"/>
    </location>
</feature>
<dbReference type="AlphaFoldDB" id="A0A0A0RVS1"/>
<evidence type="ECO:0000313" key="17">
    <source>
        <dbReference type="EMBL" id="AIW06338.1"/>
    </source>
</evidence>
<keyword evidence="9" id="KW-0249">Electron transport</keyword>
<geneLocation type="mitochondrion" evidence="17"/>
<keyword evidence="11" id="KW-0520">NAD</keyword>
<evidence type="ECO:0000256" key="15">
    <source>
        <dbReference type="ARBA" id="ARBA00049551"/>
    </source>
</evidence>
<proteinExistence type="inferred from homology"/>
<dbReference type="PANTHER" id="PTHR11435:SF1">
    <property type="entry name" value="NADH-UBIQUINONE OXIDOREDUCTASE CHAIN 6"/>
    <property type="match status" value="1"/>
</dbReference>
<evidence type="ECO:0000256" key="16">
    <source>
        <dbReference type="SAM" id="Phobius"/>
    </source>
</evidence>
<dbReference type="EMBL" id="KM244703">
    <property type="protein sequence ID" value="AIW06338.1"/>
    <property type="molecule type" value="Genomic_DNA"/>
</dbReference>
<name>A0A0A0RVS1_9INSE</name>
<evidence type="ECO:0000256" key="12">
    <source>
        <dbReference type="ARBA" id="ARBA00023128"/>
    </source>
</evidence>
<evidence type="ECO:0000256" key="4">
    <source>
        <dbReference type="ARBA" id="ARBA00021095"/>
    </source>
</evidence>
<protein>
    <recommendedName>
        <fullName evidence="4">NADH-ubiquinone oxidoreductase chain 6</fullName>
        <ecNumber evidence="3">7.1.1.2</ecNumber>
    </recommendedName>
    <alternativeName>
        <fullName evidence="14">NADH dehydrogenase subunit 6</fullName>
    </alternativeName>
</protein>
<keyword evidence="6" id="KW-0679">Respiratory chain</keyword>
<dbReference type="GO" id="GO:0031966">
    <property type="term" value="C:mitochondrial membrane"/>
    <property type="evidence" value="ECO:0007669"/>
    <property type="project" value="UniProtKB-SubCell"/>
</dbReference>
<evidence type="ECO:0000256" key="5">
    <source>
        <dbReference type="ARBA" id="ARBA00022448"/>
    </source>
</evidence>
<accession>A0A0A0RVS1</accession>
<keyword evidence="5" id="KW-0813">Transport</keyword>
<reference evidence="17" key="1">
    <citation type="journal article" date="2014" name="Nucleic Acids Res.">
        <title>Multiplex sequencing of pooled mitochondrial genomes-a crucial step toward biodiversity analysis using mito-metagenomics.</title>
        <authorList>
            <person name="Tang M."/>
            <person name="Tan M."/>
            <person name="Meng G."/>
            <person name="Yang S."/>
            <person name="Su X."/>
            <person name="Liu S."/>
            <person name="Song W."/>
            <person name="Li Y."/>
            <person name="Wu Q."/>
            <person name="Zhang A."/>
            <person name="Zhou X."/>
        </authorList>
    </citation>
    <scope>NUCLEOTIDE SEQUENCE</scope>
    <source>
        <strain evidence="17">CL38</strain>
    </source>
</reference>
<keyword evidence="10 16" id="KW-1133">Transmembrane helix</keyword>
<organism evidence="17">
    <name type="scientific">Teloganodidae sp. MT-2014</name>
    <dbReference type="NCBI Taxonomy" id="1560024"/>
    <lineage>
        <taxon>Eukaryota</taxon>
        <taxon>Metazoa</taxon>
        <taxon>Ecdysozoa</taxon>
        <taxon>Arthropoda</taxon>
        <taxon>Hexapoda</taxon>
        <taxon>Insecta</taxon>
        <taxon>Pterygota</taxon>
        <taxon>Palaeoptera</taxon>
        <taxon>Ephemeroptera</taxon>
        <taxon>Pannota</taxon>
        <taxon>Teloganodidae</taxon>
    </lineage>
</organism>
<evidence type="ECO:0000256" key="11">
    <source>
        <dbReference type="ARBA" id="ARBA00023027"/>
    </source>
</evidence>
<keyword evidence="13 16" id="KW-0472">Membrane</keyword>
<comment type="subcellular location">
    <subcellularLocation>
        <location evidence="1">Mitochondrion membrane</location>
        <topology evidence="1">Multi-pass membrane protein</topology>
    </subcellularLocation>
</comment>
<feature type="transmembrane region" description="Helical" evidence="16">
    <location>
        <begin position="48"/>
        <end position="70"/>
    </location>
</feature>
<keyword evidence="12 17" id="KW-0496">Mitochondrion</keyword>
<feature type="transmembrane region" description="Helical" evidence="16">
    <location>
        <begin position="82"/>
        <end position="103"/>
    </location>
</feature>
<dbReference type="EC" id="7.1.1.2" evidence="3"/>
<feature type="transmembrane region" description="Helical" evidence="16">
    <location>
        <begin position="135"/>
        <end position="161"/>
    </location>
</feature>
<evidence type="ECO:0000256" key="6">
    <source>
        <dbReference type="ARBA" id="ARBA00022660"/>
    </source>
</evidence>
<dbReference type="GO" id="GO:0008137">
    <property type="term" value="F:NADH dehydrogenase (ubiquinone) activity"/>
    <property type="evidence" value="ECO:0007669"/>
    <property type="project" value="UniProtKB-EC"/>
</dbReference>
<evidence type="ECO:0000256" key="1">
    <source>
        <dbReference type="ARBA" id="ARBA00004225"/>
    </source>
</evidence>
<evidence type="ECO:0000256" key="13">
    <source>
        <dbReference type="ARBA" id="ARBA00023136"/>
    </source>
</evidence>
<sequence>MVVILMICLMNLAWLFFLMSHPLSMGLVLLLQTVTISILTGLMNFNSWFSYVLFLVFLGGMLILFIYMTSLAPNEKFYFSPYFFLSFICTAVLLPVIGGISYFSNESLLNFNINSNYFYFASGETVGYPSLFAKIFSFVSSYFTLFLALYLFFVLIVVVFLTKKEKGPTRSFK</sequence>
<evidence type="ECO:0000256" key="10">
    <source>
        <dbReference type="ARBA" id="ARBA00022989"/>
    </source>
</evidence>
<keyword evidence="8" id="KW-1278">Translocase</keyword>
<evidence type="ECO:0000256" key="8">
    <source>
        <dbReference type="ARBA" id="ARBA00022967"/>
    </source>
</evidence>
<dbReference type="InterPro" id="IPR050269">
    <property type="entry name" value="ComplexI_Subunit6"/>
</dbReference>